<evidence type="ECO:0000313" key="3">
    <source>
        <dbReference type="EMBL" id="QHS87109.1"/>
    </source>
</evidence>
<keyword evidence="2" id="KW-0472">Membrane</keyword>
<name>A0A6C0B6D7_9ZZZZ</name>
<reference evidence="3" key="1">
    <citation type="journal article" date="2020" name="Nature">
        <title>Giant virus diversity and host interactions through global metagenomics.</title>
        <authorList>
            <person name="Schulz F."/>
            <person name="Roux S."/>
            <person name="Paez-Espino D."/>
            <person name="Jungbluth S."/>
            <person name="Walsh D.A."/>
            <person name="Denef V.J."/>
            <person name="McMahon K.D."/>
            <person name="Konstantinidis K.T."/>
            <person name="Eloe-Fadrosh E.A."/>
            <person name="Kyrpides N.C."/>
            <person name="Woyke T."/>
        </authorList>
    </citation>
    <scope>NUCLEOTIDE SEQUENCE</scope>
    <source>
        <strain evidence="3">GVMAG-M-3300009684-20</strain>
    </source>
</reference>
<keyword evidence="2" id="KW-1133">Transmembrane helix</keyword>
<dbReference type="AlphaFoldDB" id="A0A6C0B6D7"/>
<evidence type="ECO:0000256" key="1">
    <source>
        <dbReference type="SAM" id="MobiDB-lite"/>
    </source>
</evidence>
<feature type="region of interest" description="Disordered" evidence="1">
    <location>
        <begin position="306"/>
        <end position="398"/>
    </location>
</feature>
<evidence type="ECO:0000256" key="2">
    <source>
        <dbReference type="SAM" id="Phobius"/>
    </source>
</evidence>
<feature type="compositionally biased region" description="Basic residues" evidence="1">
    <location>
        <begin position="367"/>
        <end position="398"/>
    </location>
</feature>
<accession>A0A6C0B6D7</accession>
<feature type="transmembrane region" description="Helical" evidence="2">
    <location>
        <begin position="175"/>
        <end position="202"/>
    </location>
</feature>
<proteinExistence type="predicted"/>
<keyword evidence="2" id="KW-0812">Transmembrane</keyword>
<protein>
    <submittedName>
        <fullName evidence="3">Uncharacterized protein</fullName>
    </submittedName>
</protein>
<organism evidence="3">
    <name type="scientific">viral metagenome</name>
    <dbReference type="NCBI Taxonomy" id="1070528"/>
    <lineage>
        <taxon>unclassified sequences</taxon>
        <taxon>metagenomes</taxon>
        <taxon>organismal metagenomes</taxon>
    </lineage>
</organism>
<sequence>MVQWELNSKHPSTSFGKIVERHIGTADAKNMDSMISAYEALYKGKFKSADAIRRSFTKDGQPLFTPAQAESVFKKIQPINTQKGGEKIDSILNDSIRKAIDSAAGITPPSPPNPAIQGGIKSIQLIIRMIIPFIFILDTLENTPLFGDLIGAALDVTAAALPVMASSIQTMTPSIVGLIPIPLAGTVGILLGWLFSLFFLWLAMVIGISRKEFAAALEATAGMVPVIGPALSRGVKAVETVGTKFYNRADKIMASISSAFGSLQGAIAKVKSTASSLPSLDKFAGPNPPALPSLSQIQSKAAAALPPLPAPAPAAGEDPTAPPAATSSPPAPSAPPADMSSPPAPSAPPADMAASEVPTKTSFPPVKARKGKKGGRFTRRKRSINRKKWPRTTTRRRR</sequence>
<feature type="compositionally biased region" description="Low complexity" evidence="1">
    <location>
        <begin position="313"/>
        <end position="328"/>
    </location>
</feature>
<dbReference type="EMBL" id="MN739078">
    <property type="protein sequence ID" value="QHS87109.1"/>
    <property type="molecule type" value="Genomic_DNA"/>
</dbReference>